<name>A0A1H1BBW0_9ACTN</name>
<dbReference type="Gene3D" id="3.90.1720.10">
    <property type="entry name" value="endopeptidase domain like (from Nostoc punctiforme)"/>
    <property type="match status" value="1"/>
</dbReference>
<evidence type="ECO:0000256" key="2">
    <source>
        <dbReference type="ARBA" id="ARBA00022670"/>
    </source>
</evidence>
<comment type="similarity">
    <text evidence="1">Belongs to the peptidase C40 family.</text>
</comment>
<dbReference type="AlphaFoldDB" id="A0A1H1BBW0"/>
<dbReference type="InterPro" id="IPR000064">
    <property type="entry name" value="NLP_P60_dom"/>
</dbReference>
<dbReference type="PROSITE" id="PS51935">
    <property type="entry name" value="NLPC_P60"/>
    <property type="match status" value="1"/>
</dbReference>
<evidence type="ECO:0000256" key="1">
    <source>
        <dbReference type="ARBA" id="ARBA00007074"/>
    </source>
</evidence>
<dbReference type="STRING" id="35622.SAMN04489764_0891"/>
<feature type="chain" id="PRO_5039390159" evidence="6">
    <location>
        <begin position="21"/>
        <end position="275"/>
    </location>
</feature>
<evidence type="ECO:0000313" key="8">
    <source>
        <dbReference type="EMBL" id="SDQ49360.1"/>
    </source>
</evidence>
<protein>
    <submittedName>
        <fullName evidence="8">Cell wall-associated hydrolase, NlpC family</fullName>
    </submittedName>
</protein>
<dbReference type="GO" id="GO:0008234">
    <property type="term" value="F:cysteine-type peptidase activity"/>
    <property type="evidence" value="ECO:0007669"/>
    <property type="project" value="UniProtKB-KW"/>
</dbReference>
<keyword evidence="2" id="KW-0645">Protease</keyword>
<accession>A0A1H1BBW0</accession>
<feature type="compositionally biased region" description="Basic and acidic residues" evidence="5">
    <location>
        <begin position="103"/>
        <end position="135"/>
    </location>
</feature>
<feature type="signal peptide" evidence="6">
    <location>
        <begin position="1"/>
        <end position="20"/>
    </location>
</feature>
<dbReference type="SUPFAM" id="SSF54001">
    <property type="entry name" value="Cysteine proteinases"/>
    <property type="match status" value="1"/>
</dbReference>
<keyword evidence="9" id="KW-1185">Reference proteome</keyword>
<dbReference type="EMBL" id="FNKK01000002">
    <property type="protein sequence ID" value="SDQ49360.1"/>
    <property type="molecule type" value="Genomic_DNA"/>
</dbReference>
<gene>
    <name evidence="8" type="ORF">SAMN04489764_0891</name>
</gene>
<evidence type="ECO:0000259" key="7">
    <source>
        <dbReference type="PROSITE" id="PS51935"/>
    </source>
</evidence>
<evidence type="ECO:0000256" key="5">
    <source>
        <dbReference type="SAM" id="MobiDB-lite"/>
    </source>
</evidence>
<dbReference type="InterPro" id="IPR051794">
    <property type="entry name" value="PG_Endopeptidase_C40"/>
</dbReference>
<sequence length="275" mass="29173">MAMTATAGIAVVLASVTALAALGEPADASENPCPPGGYRGECPPPPHRIDDWRPSRPEDAPPDGPHTPPPPREGPSGDPRDTPYANPLDHFGDHPPDGPGPHEGPDGRDGPPEGHDAAEEDRRRDGPAEADREPPVPRSWRRGMIALAAAQSMIGTPYSWGGGSAKGPTRGIGRGRNTVGFDCSGLVLYAWAQAGVKLAHYTGAQFRQGRRVARRNLRPGDLVFFGPPTGDPNHVGLYVGDGVMIHAPQTGDVVKKTSFVKSPHYRSRYRGAVRP</sequence>
<evidence type="ECO:0000256" key="3">
    <source>
        <dbReference type="ARBA" id="ARBA00022801"/>
    </source>
</evidence>
<dbReference type="Proteomes" id="UP000217103">
    <property type="component" value="Unassembled WGS sequence"/>
</dbReference>
<evidence type="ECO:0000313" key="9">
    <source>
        <dbReference type="Proteomes" id="UP000217103"/>
    </source>
</evidence>
<evidence type="ECO:0000256" key="6">
    <source>
        <dbReference type="SAM" id="SignalP"/>
    </source>
</evidence>
<dbReference type="OrthoDB" id="3209655at2"/>
<reference evidence="8 9" key="1">
    <citation type="submission" date="2016-10" db="EMBL/GenBank/DDBJ databases">
        <authorList>
            <person name="de Groot N.N."/>
        </authorList>
    </citation>
    <scope>NUCLEOTIDE SEQUENCE [LARGE SCALE GENOMIC DNA]</scope>
    <source>
        <strain evidence="8 9">DSM 43794</strain>
    </source>
</reference>
<dbReference type="GO" id="GO:0006508">
    <property type="term" value="P:proteolysis"/>
    <property type="evidence" value="ECO:0007669"/>
    <property type="project" value="UniProtKB-KW"/>
</dbReference>
<keyword evidence="4" id="KW-0788">Thiol protease</keyword>
<dbReference type="PANTHER" id="PTHR47359">
    <property type="entry name" value="PEPTIDOGLYCAN DL-ENDOPEPTIDASE CWLO"/>
    <property type="match status" value="1"/>
</dbReference>
<keyword evidence="3 8" id="KW-0378">Hydrolase</keyword>
<keyword evidence="6" id="KW-0732">Signal</keyword>
<dbReference type="InterPro" id="IPR038765">
    <property type="entry name" value="Papain-like_cys_pep_sf"/>
</dbReference>
<proteinExistence type="inferred from homology"/>
<feature type="compositionally biased region" description="Basic and acidic residues" evidence="5">
    <location>
        <begin position="47"/>
        <end position="59"/>
    </location>
</feature>
<evidence type="ECO:0000256" key="4">
    <source>
        <dbReference type="ARBA" id="ARBA00022807"/>
    </source>
</evidence>
<organism evidence="8 9">
    <name type="scientific">Thermostaphylospora chromogena</name>
    <dbReference type="NCBI Taxonomy" id="35622"/>
    <lineage>
        <taxon>Bacteria</taxon>
        <taxon>Bacillati</taxon>
        <taxon>Actinomycetota</taxon>
        <taxon>Actinomycetes</taxon>
        <taxon>Streptosporangiales</taxon>
        <taxon>Thermomonosporaceae</taxon>
        <taxon>Thermostaphylospora</taxon>
    </lineage>
</organism>
<dbReference type="RefSeq" id="WP_093257899.1">
    <property type="nucleotide sequence ID" value="NZ_FNKK01000002.1"/>
</dbReference>
<dbReference type="Pfam" id="PF00877">
    <property type="entry name" value="NLPC_P60"/>
    <property type="match status" value="1"/>
</dbReference>
<dbReference type="PANTHER" id="PTHR47359:SF3">
    <property type="entry name" value="NLP_P60 DOMAIN-CONTAINING PROTEIN-RELATED"/>
    <property type="match status" value="1"/>
</dbReference>
<feature type="compositionally biased region" description="Pro residues" evidence="5">
    <location>
        <begin position="62"/>
        <end position="73"/>
    </location>
</feature>
<feature type="region of interest" description="Disordered" evidence="5">
    <location>
        <begin position="25"/>
        <end position="140"/>
    </location>
</feature>
<feature type="domain" description="NlpC/P60" evidence="7">
    <location>
        <begin position="138"/>
        <end position="275"/>
    </location>
</feature>